<name>A0A383D690_9ZZZZ</name>
<dbReference type="EMBL" id="UINC01214519">
    <property type="protein sequence ID" value="SVE39785.1"/>
    <property type="molecule type" value="Genomic_DNA"/>
</dbReference>
<evidence type="ECO:0000313" key="2">
    <source>
        <dbReference type="EMBL" id="SVE39785.1"/>
    </source>
</evidence>
<organism evidence="2">
    <name type="scientific">marine metagenome</name>
    <dbReference type="NCBI Taxonomy" id="408172"/>
    <lineage>
        <taxon>unclassified sequences</taxon>
        <taxon>metagenomes</taxon>
        <taxon>ecological metagenomes</taxon>
    </lineage>
</organism>
<feature type="transmembrane region" description="Helical" evidence="1">
    <location>
        <begin position="183"/>
        <end position="203"/>
    </location>
</feature>
<keyword evidence="1" id="KW-0472">Membrane</keyword>
<dbReference type="AlphaFoldDB" id="A0A383D690"/>
<reference evidence="2" key="1">
    <citation type="submission" date="2018-05" db="EMBL/GenBank/DDBJ databases">
        <authorList>
            <person name="Lanie J.A."/>
            <person name="Ng W.-L."/>
            <person name="Kazmierczak K.M."/>
            <person name="Andrzejewski T.M."/>
            <person name="Davidsen T.M."/>
            <person name="Wayne K.J."/>
            <person name="Tettelin H."/>
            <person name="Glass J.I."/>
            <person name="Rusch D."/>
            <person name="Podicherti R."/>
            <person name="Tsui H.-C.T."/>
            <person name="Winkler M.E."/>
        </authorList>
    </citation>
    <scope>NUCLEOTIDE SEQUENCE</scope>
</reference>
<proteinExistence type="predicted"/>
<evidence type="ECO:0000256" key="1">
    <source>
        <dbReference type="SAM" id="Phobius"/>
    </source>
</evidence>
<accession>A0A383D690</accession>
<evidence type="ECO:0008006" key="3">
    <source>
        <dbReference type="Google" id="ProtNLM"/>
    </source>
</evidence>
<gene>
    <name evidence="2" type="ORF">METZ01_LOCUS492639</name>
</gene>
<dbReference type="Gene3D" id="3.90.1480.10">
    <property type="entry name" value="Alpha-2,3-sialyltransferase"/>
    <property type="match status" value="1"/>
</dbReference>
<sequence length="227" mass="27262">MTIIHSPIKNRIKQFIPPILTNKIIYFRNYFNFLKYKDLLLNNIKLKNIHKGERCFILGSGPSINDEDLKPLKKEIVFALNNFYVHPDFNEIVSGDSDKYYMTAPIHPPQTEKEWKDWLCDMEENMPKNTTMIFGLNRDDTNIKYICDQYNFFNKNKIYWYFSGNIFNDYYNYSPQDVNITRMIWIAETVSIYALIFAIYMGFNDIYLLGMDHNYICNKKSKRFYKN</sequence>
<protein>
    <recommendedName>
        <fullName evidence="3">DUF115 domain-containing protein</fullName>
    </recommendedName>
</protein>
<feature type="non-terminal residue" evidence="2">
    <location>
        <position position="227"/>
    </location>
</feature>
<keyword evidence="1" id="KW-0812">Transmembrane</keyword>
<keyword evidence="1" id="KW-1133">Transmembrane helix</keyword>